<sequence length="89" mass="9969">MGSIESREGRRVSFGMDEEERVRVLQGIRLSLVIQVKMVALQHSDSSLCPAFSLPTSLQLFRSHFPIYPPGYITFTIIHCSCEASLGHC</sequence>
<accession>A0A8B7QRZ4</accession>
<dbReference type="PANTHER" id="PTHR47609:SF1">
    <property type="entry name" value="MICOS COMPLEX SUBUNIT MIC25"/>
    <property type="match status" value="1"/>
</dbReference>
<dbReference type="RefSeq" id="XP_019490498.1">
    <property type="nucleotide sequence ID" value="XM_019634953.1"/>
</dbReference>
<dbReference type="GO" id="GO:0042407">
    <property type="term" value="P:cristae formation"/>
    <property type="evidence" value="ECO:0007669"/>
    <property type="project" value="TreeGrafter"/>
</dbReference>
<dbReference type="GO" id="GO:0006974">
    <property type="term" value="P:DNA damage response"/>
    <property type="evidence" value="ECO:0007669"/>
    <property type="project" value="TreeGrafter"/>
</dbReference>
<dbReference type="OrthoDB" id="70030at2759"/>
<organism evidence="1 2">
    <name type="scientific">Hipposideros armiger</name>
    <name type="common">Great Himalayan leaf-nosed bat</name>
    <dbReference type="NCBI Taxonomy" id="186990"/>
    <lineage>
        <taxon>Eukaryota</taxon>
        <taxon>Metazoa</taxon>
        <taxon>Chordata</taxon>
        <taxon>Craniata</taxon>
        <taxon>Vertebrata</taxon>
        <taxon>Euteleostomi</taxon>
        <taxon>Mammalia</taxon>
        <taxon>Eutheria</taxon>
        <taxon>Laurasiatheria</taxon>
        <taxon>Chiroptera</taxon>
        <taxon>Yinpterochiroptera</taxon>
        <taxon>Rhinolophoidea</taxon>
        <taxon>Hipposideridae</taxon>
        <taxon>Hipposideros</taxon>
    </lineage>
</organism>
<dbReference type="AlphaFoldDB" id="A0A8B7QRZ4"/>
<gene>
    <name evidence="2" type="primary">LOC109378644</name>
</gene>
<dbReference type="GeneID" id="109378644"/>
<dbReference type="GO" id="GO:0061617">
    <property type="term" value="C:MICOS complex"/>
    <property type="evidence" value="ECO:0007669"/>
    <property type="project" value="InterPro"/>
</dbReference>
<name>A0A8B7QRZ4_HIPAR</name>
<dbReference type="InterPro" id="IPR042860">
    <property type="entry name" value="MIC25"/>
</dbReference>
<keyword evidence="1" id="KW-1185">Reference proteome</keyword>
<protein>
    <submittedName>
        <fullName evidence="2">MICOS complex subunit Mic25-like</fullName>
    </submittedName>
</protein>
<evidence type="ECO:0000313" key="1">
    <source>
        <dbReference type="Proteomes" id="UP000694851"/>
    </source>
</evidence>
<evidence type="ECO:0000313" key="2">
    <source>
        <dbReference type="RefSeq" id="XP_019490498.1"/>
    </source>
</evidence>
<reference evidence="2" key="1">
    <citation type="submission" date="2025-08" db="UniProtKB">
        <authorList>
            <consortium name="RefSeq"/>
        </authorList>
    </citation>
    <scope>IDENTIFICATION</scope>
    <source>
        <tissue evidence="2">Muscle</tissue>
    </source>
</reference>
<dbReference type="KEGG" id="hai:109378644"/>
<dbReference type="Proteomes" id="UP000694851">
    <property type="component" value="Unplaced"/>
</dbReference>
<dbReference type="PANTHER" id="PTHR47609">
    <property type="entry name" value="MICOS COMPLEX SUBUNIT MIC25"/>
    <property type="match status" value="1"/>
</dbReference>
<proteinExistence type="predicted"/>